<reference evidence="3" key="2">
    <citation type="journal article" date="2014" name="ISME J.">
        <title>Microbial stratification in low pH oxic and suboxic macroscopic growths along an acid mine drainage.</title>
        <authorList>
            <person name="Mendez-Garcia C."/>
            <person name="Mesa V."/>
            <person name="Sprenger R.R."/>
            <person name="Richter M."/>
            <person name="Diez M.S."/>
            <person name="Solano J."/>
            <person name="Bargiela R."/>
            <person name="Golyshina O.V."/>
            <person name="Manteca A."/>
            <person name="Ramos J.L."/>
            <person name="Gallego J.R."/>
            <person name="Llorente I."/>
            <person name="Martins Dos Santos V.A."/>
            <person name="Jensen O.N."/>
            <person name="Pelaez A.I."/>
            <person name="Sanchez J."/>
            <person name="Ferrer M."/>
        </authorList>
    </citation>
    <scope>NUCLEOTIDE SEQUENCE</scope>
</reference>
<gene>
    <name evidence="3" type="ORF">B1A_15138</name>
</gene>
<feature type="region of interest" description="Disordered" evidence="1">
    <location>
        <begin position="226"/>
        <end position="284"/>
    </location>
</feature>
<dbReference type="EMBL" id="AUZX01011107">
    <property type="protein sequence ID" value="EQD44348.1"/>
    <property type="molecule type" value="Genomic_DNA"/>
</dbReference>
<dbReference type="InterPro" id="IPR001959">
    <property type="entry name" value="Transposase"/>
</dbReference>
<name>T0ZI24_9ZZZZ</name>
<evidence type="ECO:0000313" key="3">
    <source>
        <dbReference type="EMBL" id="EQD44348.1"/>
    </source>
</evidence>
<proteinExistence type="predicted"/>
<dbReference type="Pfam" id="PF01385">
    <property type="entry name" value="OrfB_IS605"/>
    <property type="match status" value="1"/>
</dbReference>
<protein>
    <submittedName>
        <fullName evidence="3">Transposase, IS605 OrfB family</fullName>
    </submittedName>
</protein>
<feature type="compositionally biased region" description="Low complexity" evidence="1">
    <location>
        <begin position="249"/>
        <end position="261"/>
    </location>
</feature>
<evidence type="ECO:0000256" key="1">
    <source>
        <dbReference type="SAM" id="MobiDB-lite"/>
    </source>
</evidence>
<feature type="domain" description="Probable transposase IS891/IS1136/IS1341" evidence="2">
    <location>
        <begin position="113"/>
        <end position="223"/>
    </location>
</feature>
<organism evidence="3">
    <name type="scientific">mine drainage metagenome</name>
    <dbReference type="NCBI Taxonomy" id="410659"/>
    <lineage>
        <taxon>unclassified sequences</taxon>
        <taxon>metagenomes</taxon>
        <taxon>ecological metagenomes</taxon>
    </lineage>
</organism>
<dbReference type="AlphaFoldDB" id="T0ZI24"/>
<comment type="caution">
    <text evidence="3">The sequence shown here is derived from an EMBL/GenBank/DDBJ whole genome shotgun (WGS) entry which is preliminary data.</text>
</comment>
<sequence length="284" mass="32210">MVSAARLHREWNEWKRSNAPWWEEVSKCAPQEAFRNLSSAWSRHRRGLGRPPRFHKRGIRDSFRLTGSLRVANGRVRLPRIGEVRTKEATHKFRGRIRSATVRREVDRWFVSLVVERERTDPVPVIGPVVGVDLGLTCFAALSDGTRIQSPKALASDLRRLQHRSRLHARKQRGSRNRAKSVRSLARLHYRIRCRRRDFLHKATTELARTKSVVVVEDLAVGTWSGTDISPGPSAMPGGRSSDGCWNTRPSGTGRGWSSRRGTSRRARPARECGSVKETLSLTS</sequence>
<dbReference type="NCBIfam" id="NF040570">
    <property type="entry name" value="guided_TnpB"/>
    <property type="match status" value="1"/>
</dbReference>
<evidence type="ECO:0000259" key="2">
    <source>
        <dbReference type="Pfam" id="PF01385"/>
    </source>
</evidence>
<accession>T0ZI24</accession>
<feature type="non-terminal residue" evidence="3">
    <location>
        <position position="284"/>
    </location>
</feature>
<reference evidence="3" key="1">
    <citation type="submission" date="2013-08" db="EMBL/GenBank/DDBJ databases">
        <authorList>
            <person name="Mendez C."/>
            <person name="Richter M."/>
            <person name="Ferrer M."/>
            <person name="Sanchez J."/>
        </authorList>
    </citation>
    <scope>NUCLEOTIDE SEQUENCE</scope>
</reference>